<evidence type="ECO:0000259" key="7">
    <source>
        <dbReference type="Pfam" id="PF05460"/>
    </source>
</evidence>
<keyword evidence="3" id="KW-0235">DNA replication</keyword>
<dbReference type="Proteomes" id="UP001600888">
    <property type="component" value="Unassembled WGS sequence"/>
</dbReference>
<evidence type="ECO:0000256" key="6">
    <source>
        <dbReference type="SAM" id="MobiDB-lite"/>
    </source>
</evidence>
<evidence type="ECO:0000313" key="8">
    <source>
        <dbReference type="EMBL" id="KAL2293130.1"/>
    </source>
</evidence>
<comment type="caution">
    <text evidence="8">The sequence shown here is derived from an EMBL/GenBank/DDBJ whole genome shotgun (WGS) entry which is preliminary data.</text>
</comment>
<evidence type="ECO:0000256" key="4">
    <source>
        <dbReference type="ARBA" id="ARBA00023125"/>
    </source>
</evidence>
<keyword evidence="5" id="KW-0539">Nucleus</keyword>
<sequence length="400" mass="44260">MSRQIEQALLSLLPTQNSNLPPPLIELAGSLLAQSRLRASTLKAEEDVARLYACCHLACDRLKITLNLPPIEPRPPIPPRIYKRLYTHLDKILPATSLSGRGKANGLGTPRSKGLSSPASRPVPSRGTPGKEFSLAAFRTPANAGTPAKWSLQNTARKLDPSFPPWLRPTVRHLCSTLHESGSPDLAPTIIFGLESIVAPHRRRTDDEWVNGHLTALVAAIYWYVSESAQLAPGEDMTTDASRSSLNAKRKHMLGALRSATHEVKPPTARGKRRLAATEEEEAVFWEGWQEGLKAADISEALTVVADRGWLDSDWFRSIDLLRDAEQDAEDVDPSAHQENLTSTTTAVQIRKADTMLQDRFDYLSERRRAEYRHWKAGILRRVEALERSQGREATGGIGS</sequence>
<feature type="region of interest" description="Disordered" evidence="6">
    <location>
        <begin position="97"/>
        <end position="132"/>
    </location>
</feature>
<keyword evidence="4" id="KW-0238">DNA-binding</keyword>
<reference evidence="8 9" key="1">
    <citation type="submission" date="2024-03" db="EMBL/GenBank/DDBJ databases">
        <title>A high-quality draft genome sequence of Diaporthe vaccinii, a causative agent of upright dieback and viscid rot disease in cranberry plants.</title>
        <authorList>
            <person name="Sarrasin M."/>
            <person name="Lang B.F."/>
            <person name="Burger G."/>
        </authorList>
    </citation>
    <scope>NUCLEOTIDE SEQUENCE [LARGE SCALE GENOMIC DNA]</scope>
    <source>
        <strain evidence="8 9">IS7</strain>
    </source>
</reference>
<evidence type="ECO:0000256" key="3">
    <source>
        <dbReference type="ARBA" id="ARBA00022705"/>
    </source>
</evidence>
<evidence type="ECO:0000256" key="2">
    <source>
        <dbReference type="ARBA" id="ARBA00010840"/>
    </source>
</evidence>
<dbReference type="InterPro" id="IPR008721">
    <property type="entry name" value="ORC6_cyclin_first"/>
</dbReference>
<evidence type="ECO:0000256" key="1">
    <source>
        <dbReference type="ARBA" id="ARBA00004123"/>
    </source>
</evidence>
<gene>
    <name evidence="8" type="ORF">FJTKL_05122</name>
</gene>
<keyword evidence="9" id="KW-1185">Reference proteome</keyword>
<feature type="domain" description="ORC6 first cyclin-like" evidence="7">
    <location>
        <begin position="10"/>
        <end position="94"/>
    </location>
</feature>
<comment type="similarity">
    <text evidence="2">Belongs to the ORC6 family.</text>
</comment>
<comment type="subcellular location">
    <subcellularLocation>
        <location evidence="1">Nucleus</location>
    </subcellularLocation>
</comment>
<proteinExistence type="inferred from homology"/>
<accession>A0ABR4FEK3</accession>
<evidence type="ECO:0000256" key="5">
    <source>
        <dbReference type="ARBA" id="ARBA00023242"/>
    </source>
</evidence>
<name>A0ABR4FEK3_9PEZI</name>
<protein>
    <recommendedName>
        <fullName evidence="7">ORC6 first cyclin-like domain-containing protein</fullName>
    </recommendedName>
</protein>
<dbReference type="EMBL" id="JBAWTH010000001">
    <property type="protein sequence ID" value="KAL2293130.1"/>
    <property type="molecule type" value="Genomic_DNA"/>
</dbReference>
<dbReference type="Pfam" id="PF05460">
    <property type="entry name" value="ORC6"/>
    <property type="match status" value="1"/>
</dbReference>
<evidence type="ECO:0000313" key="9">
    <source>
        <dbReference type="Proteomes" id="UP001600888"/>
    </source>
</evidence>
<organism evidence="8 9">
    <name type="scientific">Diaporthe vaccinii</name>
    <dbReference type="NCBI Taxonomy" id="105482"/>
    <lineage>
        <taxon>Eukaryota</taxon>
        <taxon>Fungi</taxon>
        <taxon>Dikarya</taxon>
        <taxon>Ascomycota</taxon>
        <taxon>Pezizomycotina</taxon>
        <taxon>Sordariomycetes</taxon>
        <taxon>Sordariomycetidae</taxon>
        <taxon>Diaporthales</taxon>
        <taxon>Diaporthaceae</taxon>
        <taxon>Diaporthe</taxon>
        <taxon>Diaporthe eres species complex</taxon>
    </lineage>
</organism>